<dbReference type="KEGG" id="cbw:RR42_s2675"/>
<proteinExistence type="predicted"/>
<gene>
    <name evidence="1" type="ORF">RR42_s2675</name>
</gene>
<accession>A0A0C4YEU7</accession>
<sequence>MRSRTRVAAPDTSRGFTEGEWLLVRTIADGVEWSNGWDAPAVRRLRFNLDFACAAGLPACELIGATRHDIPISARISTTITGGPWLAREVGLTKWRYRRFRPRHSINFSCIAARDA</sequence>
<dbReference type="EMBL" id="CP010537">
    <property type="protein sequence ID" value="AJG24257.1"/>
    <property type="molecule type" value="Genomic_DNA"/>
</dbReference>
<name>A0A0C4YEU7_9BURK</name>
<evidence type="ECO:0000313" key="1">
    <source>
        <dbReference type="EMBL" id="AJG24257.1"/>
    </source>
</evidence>
<protein>
    <submittedName>
        <fullName evidence="1">Integrase</fullName>
    </submittedName>
</protein>
<reference evidence="1 2" key="1">
    <citation type="journal article" date="2015" name="Genome Announc.">
        <title>Complete Genome Sequence of Cupriavidus basilensis 4G11, Isolated from the Oak Ridge Field Research Center Site.</title>
        <authorList>
            <person name="Ray J."/>
            <person name="Waters R.J."/>
            <person name="Skerker J.M."/>
            <person name="Kuehl J.V."/>
            <person name="Price M.N."/>
            <person name="Huang J."/>
            <person name="Chakraborty R."/>
            <person name="Arkin A.P."/>
            <person name="Deutschbauer A."/>
        </authorList>
    </citation>
    <scope>NUCLEOTIDE SEQUENCE [LARGE SCALE GENOMIC DNA]</scope>
    <source>
        <strain evidence="1">4G11</strain>
    </source>
</reference>
<evidence type="ECO:0000313" key="2">
    <source>
        <dbReference type="Proteomes" id="UP000031843"/>
    </source>
</evidence>
<organism evidence="1 2">
    <name type="scientific">Cupriavidus basilensis</name>
    <dbReference type="NCBI Taxonomy" id="68895"/>
    <lineage>
        <taxon>Bacteria</taxon>
        <taxon>Pseudomonadati</taxon>
        <taxon>Pseudomonadota</taxon>
        <taxon>Betaproteobacteria</taxon>
        <taxon>Burkholderiales</taxon>
        <taxon>Burkholderiaceae</taxon>
        <taxon>Cupriavidus</taxon>
    </lineage>
</organism>
<dbReference type="Proteomes" id="UP000031843">
    <property type="component" value="Chromosome secondary"/>
</dbReference>
<dbReference type="AlphaFoldDB" id="A0A0C4YEU7"/>
<keyword evidence="2" id="KW-1185">Reference proteome</keyword>